<keyword evidence="3" id="KW-0597">Phosphoprotein</keyword>
<proteinExistence type="predicted"/>
<comment type="cofactor">
    <cofactor evidence="1">
        <name>Mg(2+)</name>
        <dbReference type="ChEBI" id="CHEBI:18420"/>
    </cofactor>
</comment>
<dbReference type="PANTHER" id="PTHR46663">
    <property type="entry name" value="DIGUANYLATE CYCLASE DGCT-RELATED"/>
    <property type="match status" value="1"/>
</dbReference>
<feature type="domain" description="PAS" evidence="10">
    <location>
        <begin position="355"/>
        <end position="400"/>
    </location>
</feature>
<sequence length="663" mass="75078">MSGWFMRRRSWGAFFGYFFATFIVLEALVVAVGFQSYNKVIALKKDALIGNAANKLAVAELVLNNKIELINETLELLSHHSLVRDYLIRDTAGRRHAVEAHWVAILEAGLAYQKLALIDLTGQELVGSYRLEDGSITRLPSEEKSNWANSLEFSYVQQLGSDEKYYPPPEFREDEKNEPVVPLDATIRVFTPIEFASKKAGYLMLTLKADRLVARLRSLPQMVVGEPMMVSQDGYYTFHHDMTKIYGNRYPSRSHHKFQNDYPEAWATVKSQGVGTHSGVFTGDHATFVYNRVDPDRKFRKPFYLVLRISDNAVQLAAMEPIKSMLVTLSISAGLVFLLAIIVGGIGGGRAKAQHQRRLSQAMVESMSAVIVTDEQGHVQDVNPSFERITGYKETEIIGQLPDMLKSAEHKPTFYALMVKRLLKEGFWRGEVWCQLADARSHPMLVEIHAIKDKRGRVTNYVGSCLDLSEQKLLEVELREKSLRDPLTHCWNRRYLTELLKSELARQRRYGHPLAVATFDIDKFKSINDNFGHDVGDQVLVRCCDQVRRQLRRSDSLSRVGGEEFVIVLPMTHRDGAEILIERIRIKLAALLDEPRFTVSFGLTVALPTDDMDDLLKRADQALYEAKAAGRNRSFFAKINHTAEVHVSAELLQPEAGVPKKAQ</sequence>
<dbReference type="Gene3D" id="3.30.70.270">
    <property type="match status" value="1"/>
</dbReference>
<evidence type="ECO:0000313" key="14">
    <source>
        <dbReference type="Proteomes" id="UP000252558"/>
    </source>
</evidence>
<dbReference type="Pfam" id="PF00990">
    <property type="entry name" value="GGDEF"/>
    <property type="match status" value="1"/>
</dbReference>
<keyword evidence="9" id="KW-0472">Membrane</keyword>
<protein>
    <submittedName>
        <fullName evidence="13">Sensor domain-containing diguanylate cyclase</fullName>
    </submittedName>
</protein>
<dbReference type="SUPFAM" id="SSF103190">
    <property type="entry name" value="Sensory domain-like"/>
    <property type="match status" value="2"/>
</dbReference>
<dbReference type="EMBL" id="QPID01000003">
    <property type="protein sequence ID" value="RCU50952.1"/>
    <property type="molecule type" value="Genomic_DNA"/>
</dbReference>
<dbReference type="InterPro" id="IPR000700">
    <property type="entry name" value="PAS-assoc_C"/>
</dbReference>
<dbReference type="CDD" id="cd01949">
    <property type="entry name" value="GGDEF"/>
    <property type="match status" value="1"/>
</dbReference>
<evidence type="ECO:0000313" key="13">
    <source>
        <dbReference type="EMBL" id="RCU50952.1"/>
    </source>
</evidence>
<accession>A0A368NK17</accession>
<dbReference type="SUPFAM" id="SSF55073">
    <property type="entry name" value="Nucleotide cyclase"/>
    <property type="match status" value="1"/>
</dbReference>
<dbReference type="SMART" id="SM00091">
    <property type="entry name" value="PAS"/>
    <property type="match status" value="1"/>
</dbReference>
<evidence type="ECO:0000259" key="11">
    <source>
        <dbReference type="PROSITE" id="PS50113"/>
    </source>
</evidence>
<dbReference type="AlphaFoldDB" id="A0A368NK17"/>
<dbReference type="NCBIfam" id="TIGR00254">
    <property type="entry name" value="GGDEF"/>
    <property type="match status" value="1"/>
</dbReference>
<dbReference type="InterPro" id="IPR048760">
    <property type="entry name" value="VP0354-like_sensor_dom"/>
</dbReference>
<dbReference type="Gene3D" id="3.30.450.20">
    <property type="entry name" value="PAS domain"/>
    <property type="match status" value="3"/>
</dbReference>
<reference evidence="13 14" key="1">
    <citation type="submission" date="2018-07" db="EMBL/GenBank/DDBJ databases">
        <title>Corallincola holothuriorum sp. nov., a new facultative anaerobe isolated from sea cucumber Apostichopus japonicus.</title>
        <authorList>
            <person name="Xia H."/>
        </authorList>
    </citation>
    <scope>NUCLEOTIDE SEQUENCE [LARGE SCALE GENOMIC DNA]</scope>
    <source>
        <strain evidence="13 14">C4</strain>
    </source>
</reference>
<dbReference type="SUPFAM" id="SSF55785">
    <property type="entry name" value="PYP-like sensor domain (PAS domain)"/>
    <property type="match status" value="1"/>
</dbReference>
<keyword evidence="7" id="KW-0067">ATP-binding</keyword>
<dbReference type="Pfam" id="PF13426">
    <property type="entry name" value="PAS_9"/>
    <property type="match status" value="1"/>
</dbReference>
<dbReference type="GO" id="GO:0016301">
    <property type="term" value="F:kinase activity"/>
    <property type="evidence" value="ECO:0007669"/>
    <property type="project" value="UniProtKB-KW"/>
</dbReference>
<keyword evidence="14" id="KW-1185">Reference proteome</keyword>
<dbReference type="InterPro" id="IPR035965">
    <property type="entry name" value="PAS-like_dom_sf"/>
</dbReference>
<gene>
    <name evidence="13" type="ORF">DU002_06405</name>
</gene>
<dbReference type="PANTHER" id="PTHR46663:SF3">
    <property type="entry name" value="SLL0267 PROTEIN"/>
    <property type="match status" value="1"/>
</dbReference>
<dbReference type="InterPro" id="IPR000014">
    <property type="entry name" value="PAS"/>
</dbReference>
<dbReference type="InterPro" id="IPR000160">
    <property type="entry name" value="GGDEF_dom"/>
</dbReference>
<keyword evidence="9" id="KW-1133">Transmembrane helix</keyword>
<keyword evidence="5" id="KW-0547">Nucleotide-binding</keyword>
<feature type="domain" description="GGDEF" evidence="12">
    <location>
        <begin position="512"/>
        <end position="639"/>
    </location>
</feature>
<keyword evidence="4" id="KW-0808">Transferase</keyword>
<organism evidence="13 14">
    <name type="scientific">Corallincola holothuriorum</name>
    <dbReference type="NCBI Taxonomy" id="2282215"/>
    <lineage>
        <taxon>Bacteria</taxon>
        <taxon>Pseudomonadati</taxon>
        <taxon>Pseudomonadota</taxon>
        <taxon>Gammaproteobacteria</taxon>
        <taxon>Alteromonadales</taxon>
        <taxon>Psychromonadaceae</taxon>
        <taxon>Corallincola</taxon>
    </lineage>
</organism>
<name>A0A368NK17_9GAMM</name>
<evidence type="ECO:0000256" key="6">
    <source>
        <dbReference type="ARBA" id="ARBA00022777"/>
    </source>
</evidence>
<comment type="subcellular location">
    <subcellularLocation>
        <location evidence="2">Membrane</location>
    </subcellularLocation>
</comment>
<evidence type="ECO:0000256" key="3">
    <source>
        <dbReference type="ARBA" id="ARBA00022553"/>
    </source>
</evidence>
<dbReference type="InterPro" id="IPR043128">
    <property type="entry name" value="Rev_trsase/Diguanyl_cyclase"/>
</dbReference>
<keyword evidence="9" id="KW-0812">Transmembrane</keyword>
<evidence type="ECO:0000259" key="12">
    <source>
        <dbReference type="PROSITE" id="PS50887"/>
    </source>
</evidence>
<dbReference type="PROSITE" id="PS50887">
    <property type="entry name" value="GGDEF"/>
    <property type="match status" value="1"/>
</dbReference>
<dbReference type="GO" id="GO:0016020">
    <property type="term" value="C:membrane"/>
    <property type="evidence" value="ECO:0007669"/>
    <property type="project" value="UniProtKB-SubCell"/>
</dbReference>
<dbReference type="GO" id="GO:0005524">
    <property type="term" value="F:ATP binding"/>
    <property type="evidence" value="ECO:0007669"/>
    <property type="project" value="UniProtKB-KW"/>
</dbReference>
<feature type="transmembrane region" description="Helical" evidence="9">
    <location>
        <begin position="12"/>
        <end position="34"/>
    </location>
</feature>
<evidence type="ECO:0000256" key="1">
    <source>
        <dbReference type="ARBA" id="ARBA00001946"/>
    </source>
</evidence>
<evidence type="ECO:0000256" key="9">
    <source>
        <dbReference type="SAM" id="Phobius"/>
    </source>
</evidence>
<evidence type="ECO:0000259" key="10">
    <source>
        <dbReference type="PROSITE" id="PS50112"/>
    </source>
</evidence>
<dbReference type="InterPro" id="IPR029787">
    <property type="entry name" value="Nucleotide_cyclase"/>
</dbReference>
<keyword evidence="6" id="KW-0418">Kinase</keyword>
<evidence type="ECO:0000256" key="7">
    <source>
        <dbReference type="ARBA" id="ARBA00022840"/>
    </source>
</evidence>
<dbReference type="PROSITE" id="PS50112">
    <property type="entry name" value="PAS"/>
    <property type="match status" value="1"/>
</dbReference>
<feature type="transmembrane region" description="Helical" evidence="9">
    <location>
        <begin position="325"/>
        <end position="348"/>
    </location>
</feature>
<keyword evidence="8" id="KW-0902">Two-component regulatory system</keyword>
<evidence type="ECO:0000256" key="2">
    <source>
        <dbReference type="ARBA" id="ARBA00004370"/>
    </source>
</evidence>
<dbReference type="GO" id="GO:0000160">
    <property type="term" value="P:phosphorelay signal transduction system"/>
    <property type="evidence" value="ECO:0007669"/>
    <property type="project" value="UniProtKB-KW"/>
</dbReference>
<dbReference type="SMART" id="SM00267">
    <property type="entry name" value="GGDEF"/>
    <property type="match status" value="1"/>
</dbReference>
<comment type="caution">
    <text evidence="13">The sequence shown here is derived from an EMBL/GenBank/DDBJ whole genome shotgun (WGS) entry which is preliminary data.</text>
</comment>
<feature type="domain" description="PAC" evidence="11">
    <location>
        <begin position="428"/>
        <end position="480"/>
    </location>
</feature>
<dbReference type="CDD" id="cd00130">
    <property type="entry name" value="PAS"/>
    <property type="match status" value="1"/>
</dbReference>
<dbReference type="Proteomes" id="UP000252558">
    <property type="component" value="Unassembled WGS sequence"/>
</dbReference>
<evidence type="ECO:0000256" key="5">
    <source>
        <dbReference type="ARBA" id="ARBA00022741"/>
    </source>
</evidence>
<dbReference type="InterPro" id="IPR052163">
    <property type="entry name" value="DGC-Regulatory_Protein"/>
</dbReference>
<dbReference type="Pfam" id="PF21623">
    <property type="entry name" value="HK_sensor_dom_bact"/>
    <property type="match status" value="1"/>
</dbReference>
<dbReference type="NCBIfam" id="TIGR00229">
    <property type="entry name" value="sensory_box"/>
    <property type="match status" value="1"/>
</dbReference>
<evidence type="ECO:0000256" key="4">
    <source>
        <dbReference type="ARBA" id="ARBA00022679"/>
    </source>
</evidence>
<evidence type="ECO:0000256" key="8">
    <source>
        <dbReference type="ARBA" id="ARBA00023012"/>
    </source>
</evidence>
<dbReference type="FunFam" id="3.30.70.270:FF:000001">
    <property type="entry name" value="Diguanylate cyclase domain protein"/>
    <property type="match status" value="1"/>
</dbReference>
<dbReference type="InterPro" id="IPR029151">
    <property type="entry name" value="Sensor-like_sf"/>
</dbReference>
<dbReference type="PROSITE" id="PS50113">
    <property type="entry name" value="PAC"/>
    <property type="match status" value="1"/>
</dbReference>